<gene>
    <name evidence="3" type="ORF">rosmuc_02814</name>
</gene>
<dbReference type="PROSITE" id="PS51257">
    <property type="entry name" value="PROKAR_LIPOPROTEIN"/>
    <property type="match status" value="1"/>
</dbReference>
<dbReference type="Proteomes" id="UP000030021">
    <property type="component" value="Unassembled WGS sequence"/>
</dbReference>
<name>A0A0A0HFJ1_9RHOB</name>
<feature type="region of interest" description="Disordered" evidence="1">
    <location>
        <begin position="206"/>
        <end position="242"/>
    </location>
</feature>
<feature type="region of interest" description="Disordered" evidence="1">
    <location>
        <begin position="51"/>
        <end position="75"/>
    </location>
</feature>
<keyword evidence="2" id="KW-0732">Signal</keyword>
<feature type="chain" id="PRO_5001970017" description="Excalibur calcium-binding domain protein" evidence="2">
    <location>
        <begin position="20"/>
        <end position="242"/>
    </location>
</feature>
<dbReference type="STRING" id="215743.ROSMUCSMR3_03348"/>
<evidence type="ECO:0000256" key="2">
    <source>
        <dbReference type="SAM" id="SignalP"/>
    </source>
</evidence>
<organism evidence="3 4">
    <name type="scientific">Roseovarius mucosus DSM 17069</name>
    <dbReference type="NCBI Taxonomy" id="1288298"/>
    <lineage>
        <taxon>Bacteria</taxon>
        <taxon>Pseudomonadati</taxon>
        <taxon>Pseudomonadota</taxon>
        <taxon>Alphaproteobacteria</taxon>
        <taxon>Rhodobacterales</taxon>
        <taxon>Roseobacteraceae</taxon>
        <taxon>Roseovarius</taxon>
    </lineage>
</organism>
<accession>A0A0A0HFJ1</accession>
<reference evidence="3 4" key="1">
    <citation type="submission" date="2013-01" db="EMBL/GenBank/DDBJ databases">
        <authorList>
            <person name="Fiebig A."/>
            <person name="Goeker M."/>
            <person name="Klenk H.-P.P."/>
        </authorList>
    </citation>
    <scope>NUCLEOTIDE SEQUENCE [LARGE SCALE GENOMIC DNA]</scope>
    <source>
        <strain evidence="3 4">DSM 17069</strain>
    </source>
</reference>
<evidence type="ECO:0000313" key="3">
    <source>
        <dbReference type="EMBL" id="KGM86527.1"/>
    </source>
</evidence>
<evidence type="ECO:0008006" key="5">
    <source>
        <dbReference type="Google" id="ProtNLM"/>
    </source>
</evidence>
<evidence type="ECO:0000256" key="1">
    <source>
        <dbReference type="SAM" id="MobiDB-lite"/>
    </source>
</evidence>
<dbReference type="EMBL" id="AONH01000016">
    <property type="protein sequence ID" value="KGM86527.1"/>
    <property type="molecule type" value="Genomic_DNA"/>
</dbReference>
<feature type="compositionally biased region" description="Basic and acidic residues" evidence="1">
    <location>
        <begin position="207"/>
        <end position="220"/>
    </location>
</feature>
<protein>
    <recommendedName>
        <fullName evidence="5">Excalibur calcium-binding domain protein</fullName>
    </recommendedName>
</protein>
<evidence type="ECO:0000313" key="4">
    <source>
        <dbReference type="Proteomes" id="UP000030021"/>
    </source>
</evidence>
<dbReference type="RefSeq" id="WP_037269711.1">
    <property type="nucleotide sequence ID" value="NZ_KN293975.1"/>
</dbReference>
<sequence>MRFTVGLVALMALVACAPAVPDSGAGVGFQNYDTYQRDKAAREAALARGALPPPNAVSSEPLSATGQTAAQADDAATIAAEARAALEAAEANSGVPPLNASPSNPPPAVENAAGISQENNFDAVGAERSIAEDAARIANNRAQYQVVQPQAIGSRPSDVGPNIVDYALSTKHAVGTPVYRRLSINAASKFERNCAQYPSADQAQLDFLRRGGPERDRQGLDPDGDGYACNWDPRPFRNAVRG</sequence>
<feature type="compositionally biased region" description="Low complexity" evidence="1">
    <location>
        <begin position="90"/>
        <end position="102"/>
    </location>
</feature>
<proteinExistence type="predicted"/>
<feature type="signal peptide" evidence="2">
    <location>
        <begin position="1"/>
        <end position="19"/>
    </location>
</feature>
<dbReference type="eggNOG" id="ENOG5031QJH">
    <property type="taxonomic scope" value="Bacteria"/>
</dbReference>
<dbReference type="PATRIC" id="fig|1288298.3.peg.2831"/>
<dbReference type="AlphaFoldDB" id="A0A0A0HFJ1"/>
<dbReference type="HOGENOM" id="CLU_095304_0_0_5"/>
<comment type="caution">
    <text evidence="3">The sequence shown here is derived from an EMBL/GenBank/DDBJ whole genome shotgun (WGS) entry which is preliminary data.</text>
</comment>
<feature type="region of interest" description="Disordered" evidence="1">
    <location>
        <begin position="90"/>
        <end position="112"/>
    </location>
</feature>
<feature type="compositionally biased region" description="Low complexity" evidence="1">
    <location>
        <begin position="64"/>
        <end position="75"/>
    </location>
</feature>